<evidence type="ECO:0000313" key="2">
    <source>
        <dbReference type="Proteomes" id="UP001243286"/>
    </source>
</evidence>
<evidence type="ECO:0008006" key="3">
    <source>
        <dbReference type="Google" id="ProtNLM"/>
    </source>
</evidence>
<dbReference type="RefSeq" id="WP_014971383.1">
    <property type="nucleotide sequence ID" value="NZ_JASBQV010000005.1"/>
</dbReference>
<dbReference type="Proteomes" id="UP001243286">
    <property type="component" value="Unassembled WGS sequence"/>
</dbReference>
<reference evidence="1 2" key="1">
    <citation type="submission" date="2023-04" db="EMBL/GenBank/DDBJ databases">
        <title>Antarctic isolates genomes.</title>
        <authorList>
            <person name="Dimov S.G."/>
        </authorList>
    </citation>
    <scope>NUCLEOTIDE SEQUENCE [LARGE SCALE GENOMIC DNA]</scope>
    <source>
        <strain evidence="1 2">AL19</strain>
    </source>
</reference>
<accession>A0ABT6R0J1</accession>
<sequence length="197" mass="22504">MKTILLYVLIPVLFILLIVKWVIPAISWEEEQRPSEQKPAQTILQWEEKQLKQFDLENRLGVRYTLGGLEIETLEIERRETVRATPLLRVAISKEKTVRIGAASDYLLALTMTIKNQSNDPIELSEKLGEYESGGKTVPVMHEQHSLAGSYRAGEERTGIMFIPTNQKQVTAGHLDLHYKTMSGEKQLRISLHQPKN</sequence>
<gene>
    <name evidence="1" type="ORF">QK289_05580</name>
</gene>
<keyword evidence="2" id="KW-1185">Reference proteome</keyword>
<organism evidence="1 2">
    <name type="scientific">Exiguobacterium antarcticum</name>
    <dbReference type="NCBI Taxonomy" id="132920"/>
    <lineage>
        <taxon>Bacteria</taxon>
        <taxon>Bacillati</taxon>
        <taxon>Bacillota</taxon>
        <taxon>Bacilli</taxon>
        <taxon>Bacillales</taxon>
        <taxon>Bacillales Family XII. Incertae Sedis</taxon>
        <taxon>Exiguobacterium</taxon>
    </lineage>
</organism>
<evidence type="ECO:0000313" key="1">
    <source>
        <dbReference type="EMBL" id="MDI3234470.1"/>
    </source>
</evidence>
<name>A0ABT6R0J1_9BACL</name>
<protein>
    <recommendedName>
        <fullName evidence="3">DUF4352 domain-containing protein</fullName>
    </recommendedName>
</protein>
<proteinExistence type="predicted"/>
<dbReference type="EMBL" id="JASBQV010000005">
    <property type="protein sequence ID" value="MDI3234470.1"/>
    <property type="molecule type" value="Genomic_DNA"/>
</dbReference>
<comment type="caution">
    <text evidence="1">The sequence shown here is derived from an EMBL/GenBank/DDBJ whole genome shotgun (WGS) entry which is preliminary data.</text>
</comment>